<dbReference type="InterPro" id="IPR036388">
    <property type="entry name" value="WH-like_DNA-bd_sf"/>
</dbReference>
<accession>A0A7J3KEX8</accession>
<proteinExistence type="predicted"/>
<dbReference type="SUPFAM" id="SSF46785">
    <property type="entry name" value="Winged helix' DNA-binding domain"/>
    <property type="match status" value="1"/>
</dbReference>
<dbReference type="Pfam" id="PF12802">
    <property type="entry name" value="MarR_2"/>
    <property type="match status" value="1"/>
</dbReference>
<reference evidence="2" key="1">
    <citation type="journal article" date="2020" name="mSystems">
        <title>Genome- and Community-Level Interaction Insights into Carbon Utilization and Element Cycling Functions of Hydrothermarchaeota in Hydrothermal Sediment.</title>
        <authorList>
            <person name="Zhou Z."/>
            <person name="Liu Y."/>
            <person name="Xu W."/>
            <person name="Pan J."/>
            <person name="Luo Z.H."/>
            <person name="Li M."/>
        </authorList>
    </citation>
    <scope>NUCLEOTIDE SEQUENCE [LARGE SCALE GENOMIC DNA]</scope>
    <source>
        <strain evidence="2">SpSt-638</strain>
    </source>
</reference>
<dbReference type="InterPro" id="IPR019885">
    <property type="entry name" value="Tscrpt_reg_HTH_AsnC-type_CS"/>
</dbReference>
<comment type="caution">
    <text evidence="2">The sequence shown here is derived from an EMBL/GenBank/DDBJ whole genome shotgun (WGS) entry which is preliminary data.</text>
</comment>
<feature type="domain" description="HTH arsR-type" evidence="1">
    <location>
        <begin position="1"/>
        <end position="76"/>
    </location>
</feature>
<evidence type="ECO:0000259" key="1">
    <source>
        <dbReference type="PROSITE" id="PS50987"/>
    </source>
</evidence>
<dbReference type="PROSITE" id="PS50987">
    <property type="entry name" value="HTH_ARSR_2"/>
    <property type="match status" value="1"/>
</dbReference>
<dbReference type="Gene3D" id="1.10.10.10">
    <property type="entry name" value="Winged helix-like DNA-binding domain superfamily/Winged helix DNA-binding domain"/>
    <property type="match status" value="1"/>
</dbReference>
<dbReference type="GO" id="GO:0003700">
    <property type="term" value="F:DNA-binding transcription factor activity"/>
    <property type="evidence" value="ECO:0007669"/>
    <property type="project" value="InterPro"/>
</dbReference>
<evidence type="ECO:0000313" key="2">
    <source>
        <dbReference type="EMBL" id="HGQ59385.1"/>
    </source>
</evidence>
<name>A0A7J3KEX8_STAMA</name>
<dbReference type="CDD" id="cd00090">
    <property type="entry name" value="HTH_ARSR"/>
    <property type="match status" value="1"/>
</dbReference>
<organism evidence="2">
    <name type="scientific">Staphylothermus marinus</name>
    <dbReference type="NCBI Taxonomy" id="2280"/>
    <lineage>
        <taxon>Archaea</taxon>
        <taxon>Thermoproteota</taxon>
        <taxon>Thermoprotei</taxon>
        <taxon>Desulfurococcales</taxon>
        <taxon>Desulfurococcaceae</taxon>
        <taxon>Staphylothermus</taxon>
    </lineage>
</organism>
<dbReference type="InterPro" id="IPR036390">
    <property type="entry name" value="WH_DNA-bd_sf"/>
</dbReference>
<dbReference type="PROSITE" id="PS00519">
    <property type="entry name" value="HTH_ASNC_1"/>
    <property type="match status" value="1"/>
</dbReference>
<dbReference type="InterPro" id="IPR001845">
    <property type="entry name" value="HTH_ArsR_DNA-bd_dom"/>
</dbReference>
<gene>
    <name evidence="2" type="ORF">ENU09_01485</name>
</gene>
<dbReference type="InterPro" id="IPR000835">
    <property type="entry name" value="HTH_MarR-typ"/>
</dbReference>
<dbReference type="EMBL" id="DTBE01000045">
    <property type="protein sequence ID" value="HGQ59385.1"/>
    <property type="molecule type" value="Genomic_DNA"/>
</dbReference>
<protein>
    <submittedName>
        <fullName evidence="2">Transcriptional regulator</fullName>
    </submittedName>
</protein>
<sequence length="106" mass="12465">MLAVLTFYAINKYVSMKDLARLTGLSKSSLSIRLRDLVNMGIVESRRWGKSKLYRLRRDGITNLLKNRIMEFFKRVEMLADSLNDVVLRNDLKRFDLNIKELLDKV</sequence>
<dbReference type="InterPro" id="IPR011991">
    <property type="entry name" value="ArsR-like_HTH"/>
</dbReference>
<dbReference type="AlphaFoldDB" id="A0A7J3KEX8"/>